<dbReference type="EMBL" id="RCNU01000006">
    <property type="protein sequence ID" value="RWQ95068.1"/>
    <property type="molecule type" value="Genomic_DNA"/>
</dbReference>
<dbReference type="VEuPathDB" id="FungiDB:C8Q69DRAFT_498870"/>
<dbReference type="Proteomes" id="UP000283841">
    <property type="component" value="Unassembled WGS sequence"/>
</dbReference>
<dbReference type="AlphaFoldDB" id="A0A443HTC0"/>
<name>A0A443HTC0_BYSSP</name>
<reference evidence="2 3" key="1">
    <citation type="journal article" date="2018" name="Front. Microbiol.">
        <title>Genomic and genetic insights into a cosmopolitan fungus, Paecilomyces variotii (Eurotiales).</title>
        <authorList>
            <person name="Urquhart A.S."/>
            <person name="Mondo S.J."/>
            <person name="Makela M.R."/>
            <person name="Hane J.K."/>
            <person name="Wiebenga A."/>
            <person name="He G."/>
            <person name="Mihaltcheva S."/>
            <person name="Pangilinan J."/>
            <person name="Lipzen A."/>
            <person name="Barry K."/>
            <person name="de Vries R.P."/>
            <person name="Grigoriev I.V."/>
            <person name="Idnurm A."/>
        </authorList>
    </citation>
    <scope>NUCLEOTIDE SEQUENCE [LARGE SCALE GENOMIC DNA]</scope>
    <source>
        <strain evidence="2 3">CBS 101075</strain>
    </source>
</reference>
<dbReference type="RefSeq" id="XP_028484713.1">
    <property type="nucleotide sequence ID" value="XM_028632307.1"/>
</dbReference>
<dbReference type="GeneID" id="39601584"/>
<accession>A0A443HTC0</accession>
<protein>
    <submittedName>
        <fullName evidence="2">Uncharacterized protein</fullName>
    </submittedName>
</protein>
<keyword evidence="3" id="KW-1185">Reference proteome</keyword>
<comment type="caution">
    <text evidence="2">The sequence shown here is derived from an EMBL/GenBank/DDBJ whole genome shotgun (WGS) entry which is preliminary data.</text>
</comment>
<organism evidence="2 3">
    <name type="scientific">Byssochlamys spectabilis</name>
    <name type="common">Paecilomyces variotii</name>
    <dbReference type="NCBI Taxonomy" id="264951"/>
    <lineage>
        <taxon>Eukaryota</taxon>
        <taxon>Fungi</taxon>
        <taxon>Dikarya</taxon>
        <taxon>Ascomycota</taxon>
        <taxon>Pezizomycotina</taxon>
        <taxon>Eurotiomycetes</taxon>
        <taxon>Eurotiomycetidae</taxon>
        <taxon>Eurotiales</taxon>
        <taxon>Thermoascaceae</taxon>
        <taxon>Paecilomyces</taxon>
    </lineage>
</organism>
<gene>
    <name evidence="2" type="ORF">C8Q69DRAFT_498870</name>
</gene>
<evidence type="ECO:0000313" key="2">
    <source>
        <dbReference type="EMBL" id="RWQ95068.1"/>
    </source>
</evidence>
<feature type="signal peptide" evidence="1">
    <location>
        <begin position="1"/>
        <end position="30"/>
    </location>
</feature>
<evidence type="ECO:0000313" key="3">
    <source>
        <dbReference type="Proteomes" id="UP000283841"/>
    </source>
</evidence>
<sequence>MHRHASSASPAAVPVSYFILCVFAVDTARCFVVQTTDKRHDWEQAMIPMSSRVLSANGGIDKDKVIQDLLGRLVESKKAKDDLSRRLDFYRGSIHQSHRERELSMGR</sequence>
<keyword evidence="1" id="KW-0732">Signal</keyword>
<evidence type="ECO:0000256" key="1">
    <source>
        <dbReference type="SAM" id="SignalP"/>
    </source>
</evidence>
<proteinExistence type="predicted"/>
<feature type="chain" id="PRO_5019197799" evidence="1">
    <location>
        <begin position="31"/>
        <end position="107"/>
    </location>
</feature>